<dbReference type="EMBL" id="CAJVRL010000081">
    <property type="protein sequence ID" value="CAG8958071.1"/>
    <property type="molecule type" value="Genomic_DNA"/>
</dbReference>
<dbReference type="OrthoDB" id="5379943at2759"/>
<dbReference type="Pfam" id="PF02728">
    <property type="entry name" value="Cu_amine_oxidN3"/>
    <property type="match status" value="1"/>
</dbReference>
<dbReference type="Gene3D" id="3.10.450.40">
    <property type="match status" value="2"/>
</dbReference>
<dbReference type="InterPro" id="IPR036460">
    <property type="entry name" value="Cu_amine_oxidase_C_sf"/>
</dbReference>
<feature type="active site" description="Proton acceptor" evidence="9">
    <location>
        <position position="325"/>
    </location>
</feature>
<evidence type="ECO:0000259" key="13">
    <source>
        <dbReference type="Pfam" id="PF02728"/>
    </source>
</evidence>
<comment type="similarity">
    <text evidence="2 11">Belongs to the copper/topaquinone oxidase family.</text>
</comment>
<dbReference type="Gene3D" id="2.70.98.20">
    <property type="entry name" value="Copper amine oxidase, catalytic domain"/>
    <property type="match status" value="1"/>
</dbReference>
<evidence type="ECO:0000256" key="5">
    <source>
        <dbReference type="ARBA" id="ARBA00022772"/>
    </source>
</evidence>
<keyword evidence="7 11" id="KW-0186">Copper</keyword>
<proteinExistence type="inferred from homology"/>
<dbReference type="GO" id="GO:0008131">
    <property type="term" value="F:primary methylamine oxidase activity"/>
    <property type="evidence" value="ECO:0007669"/>
    <property type="project" value="InterPro"/>
</dbReference>
<feature type="modified residue" description="2',4',5'-topaquinone" evidence="10">
    <location>
        <position position="409"/>
    </location>
</feature>
<evidence type="ECO:0000256" key="1">
    <source>
        <dbReference type="ARBA" id="ARBA00001935"/>
    </source>
</evidence>
<organism evidence="14 15">
    <name type="scientific">Hymenoscyphus fraxineus</name>
    <dbReference type="NCBI Taxonomy" id="746836"/>
    <lineage>
        <taxon>Eukaryota</taxon>
        <taxon>Fungi</taxon>
        <taxon>Dikarya</taxon>
        <taxon>Ascomycota</taxon>
        <taxon>Pezizomycotina</taxon>
        <taxon>Leotiomycetes</taxon>
        <taxon>Helotiales</taxon>
        <taxon>Helotiaceae</taxon>
        <taxon>Hymenoscyphus</taxon>
    </lineage>
</organism>
<dbReference type="InterPro" id="IPR049948">
    <property type="entry name" value="Cu_Am_ox_TPQ-bd"/>
</dbReference>
<dbReference type="PANTHER" id="PTHR10638:SF91">
    <property type="entry name" value="AMINE OXIDASE"/>
    <property type="match status" value="1"/>
</dbReference>
<gene>
    <name evidence="14" type="ORF">HYFRA_00000415</name>
</gene>
<comment type="cofactor">
    <cofactor evidence="1">
        <name>Cu cation</name>
        <dbReference type="ChEBI" id="CHEBI:23378"/>
    </cofactor>
</comment>
<feature type="domain" description="Copper amine oxidase N3-terminal" evidence="13">
    <location>
        <begin position="112"/>
        <end position="205"/>
    </location>
</feature>
<dbReference type="GO" id="GO:0009308">
    <property type="term" value="P:amine metabolic process"/>
    <property type="evidence" value="ECO:0007669"/>
    <property type="project" value="UniProtKB-UniRule"/>
</dbReference>
<comment type="PTM">
    <text evidence="10 11">Topaquinone (TPQ) is generated by copper-dependent autoxidation of a specific tyrosyl residue.</text>
</comment>
<evidence type="ECO:0000256" key="7">
    <source>
        <dbReference type="ARBA" id="ARBA00023008"/>
    </source>
</evidence>
<dbReference type="InterPro" id="IPR000269">
    <property type="entry name" value="Cu_amine_oxidase"/>
</dbReference>
<dbReference type="PROSITE" id="PS01164">
    <property type="entry name" value="COPPER_AMINE_OXID_1"/>
    <property type="match status" value="1"/>
</dbReference>
<keyword evidence="5 9" id="KW-0801">TPQ</keyword>
<dbReference type="PANTHER" id="PTHR10638">
    <property type="entry name" value="COPPER AMINE OXIDASE"/>
    <property type="match status" value="1"/>
</dbReference>
<evidence type="ECO:0000256" key="3">
    <source>
        <dbReference type="ARBA" id="ARBA00011738"/>
    </source>
</evidence>
<evidence type="ECO:0000313" key="15">
    <source>
        <dbReference type="Proteomes" id="UP000696280"/>
    </source>
</evidence>
<reference evidence="14" key="1">
    <citation type="submission" date="2021-07" db="EMBL/GenBank/DDBJ databases">
        <authorList>
            <person name="Durling M."/>
        </authorList>
    </citation>
    <scope>NUCLEOTIDE SEQUENCE</scope>
</reference>
<comment type="subunit">
    <text evidence="3">Homodimer.</text>
</comment>
<dbReference type="GO" id="GO:0005507">
    <property type="term" value="F:copper ion binding"/>
    <property type="evidence" value="ECO:0007669"/>
    <property type="project" value="InterPro"/>
</dbReference>
<protein>
    <recommendedName>
        <fullName evidence="11">Amine oxidase</fullName>
        <ecNumber evidence="11">1.4.3.-</ecNumber>
    </recommendedName>
</protein>
<name>A0A9N9PSI7_9HELO</name>
<evidence type="ECO:0000256" key="8">
    <source>
        <dbReference type="ARBA" id="ARBA00023157"/>
    </source>
</evidence>
<dbReference type="EC" id="1.4.3.-" evidence="11"/>
<keyword evidence="4 11" id="KW-0479">Metal-binding</keyword>
<comment type="cofactor">
    <cofactor evidence="11">
        <name>Cu cation</name>
        <dbReference type="ChEBI" id="CHEBI:23378"/>
    </cofactor>
    <text evidence="11">Contains 1 topaquinone per subunit.</text>
</comment>
<keyword evidence="8" id="KW-1015">Disulfide bond</keyword>
<evidence type="ECO:0000256" key="2">
    <source>
        <dbReference type="ARBA" id="ARBA00007983"/>
    </source>
</evidence>
<dbReference type="GO" id="GO:0048038">
    <property type="term" value="F:quinone binding"/>
    <property type="evidence" value="ECO:0007669"/>
    <property type="project" value="InterPro"/>
</dbReference>
<dbReference type="Pfam" id="PF01179">
    <property type="entry name" value="Cu_amine_oxid"/>
    <property type="match status" value="1"/>
</dbReference>
<dbReference type="AlphaFoldDB" id="A0A9N9PSI7"/>
<feature type="domain" description="Copper amine oxidase catalytic" evidence="12">
    <location>
        <begin position="252"/>
        <end position="652"/>
    </location>
</feature>
<dbReference type="Proteomes" id="UP000696280">
    <property type="component" value="Unassembled WGS sequence"/>
</dbReference>
<evidence type="ECO:0000256" key="6">
    <source>
        <dbReference type="ARBA" id="ARBA00023002"/>
    </source>
</evidence>
<feature type="active site" description="Schiff-base intermediate with substrate; via topaquinone" evidence="9">
    <location>
        <position position="409"/>
    </location>
</feature>
<accession>A0A9N9PSI7</accession>
<evidence type="ECO:0000313" key="14">
    <source>
        <dbReference type="EMBL" id="CAG8958071.1"/>
    </source>
</evidence>
<evidence type="ECO:0000256" key="9">
    <source>
        <dbReference type="PIRSR" id="PIRSR600269-50"/>
    </source>
</evidence>
<comment type="caution">
    <text evidence="14">The sequence shown here is derived from an EMBL/GenBank/DDBJ whole genome shotgun (WGS) entry which is preliminary data.</text>
</comment>
<sequence>MLNLPFKHPLEQISAAEIDVARECVLQARQTAIIFRNIYNIEPPKSQLIKFLEEEHAGTLSAKTQPPDRLACVQYDVISQDRNLYYMESTVHLATGKELNTRKLGNKQRHSFTVDEFQEFIDACILSPEFQQAVKKLELPKGFEEIAIDPWPFGGPDADDKDSRLTQLFCFARDKNKQNEDANHYAYPLPICVVMDTNKKTVVRVERLPTGGILDGLLPGKESLTKPTEHCNAAEYAPELLDAPVRQDFKPLNVTQPKGASFSERNGLVEWQKWRFRISFTPRECAVLHDIHYDGRSVFHRLSFSELTVPYADPRAPYHRKHAFDFGDAGAGRTANNLALGCDCLGAVRYIDAMLVSPEGKPDVSKNVVCIHEQDDGILWKHTNLITGRAVVVRNRKLIIQYIITLGNYEYIFAYHFDLAGGISVETRPTGIMSPVSIEENKFSNYGNVVGKGILAQNHQHIFAVRIDPAIDGHNNTVVTQDSIQIPMNPDTNPYGNAYEVRTTTVETSTHIDASPFTNRVIKITNPSVKNTTSGNSVAYKFTPSPSQLLLADPSSLAASRAKFATHHVWVTKHKDYEFWAGGEFTNQAEVERGGCFDAAARNDGIQNTDLVVWAVFGFTHNPRVEDWPVMPVEKHELHFTPADFFDANPALDVPSQRNSSSVLVGGEVSLNVCSHDNDKFFST</sequence>
<evidence type="ECO:0000259" key="12">
    <source>
        <dbReference type="Pfam" id="PF01179"/>
    </source>
</evidence>
<evidence type="ECO:0000256" key="4">
    <source>
        <dbReference type="ARBA" id="ARBA00022723"/>
    </source>
</evidence>
<dbReference type="InterPro" id="IPR016182">
    <property type="entry name" value="Cu_amine_oxidase_N-reg"/>
</dbReference>
<dbReference type="SUPFAM" id="SSF49998">
    <property type="entry name" value="Amine oxidase catalytic domain"/>
    <property type="match status" value="1"/>
</dbReference>
<evidence type="ECO:0000256" key="11">
    <source>
        <dbReference type="RuleBase" id="RU000672"/>
    </source>
</evidence>
<dbReference type="SUPFAM" id="SSF54416">
    <property type="entry name" value="Amine oxidase N-terminal region"/>
    <property type="match status" value="2"/>
</dbReference>
<dbReference type="InterPro" id="IPR015798">
    <property type="entry name" value="Cu_amine_oxidase_C"/>
</dbReference>
<keyword evidence="15" id="KW-1185">Reference proteome</keyword>
<dbReference type="FunFam" id="2.70.98.20:FF:000001">
    <property type="entry name" value="Amine oxidase"/>
    <property type="match status" value="1"/>
</dbReference>
<evidence type="ECO:0000256" key="10">
    <source>
        <dbReference type="PIRSR" id="PIRSR600269-51"/>
    </source>
</evidence>
<dbReference type="InterPro" id="IPR015802">
    <property type="entry name" value="Cu_amine_oxidase_N3"/>
</dbReference>
<keyword evidence="6 11" id="KW-0560">Oxidoreductase</keyword>